<dbReference type="Pfam" id="PF05958">
    <property type="entry name" value="tRNA_U5-meth_tr"/>
    <property type="match status" value="1"/>
</dbReference>
<dbReference type="NCBIfam" id="TIGR02143">
    <property type="entry name" value="trmA_only"/>
    <property type="match status" value="1"/>
</dbReference>
<evidence type="ECO:0000313" key="10">
    <source>
        <dbReference type="EMBL" id="RUO57116.1"/>
    </source>
</evidence>
<dbReference type="GO" id="GO:0005829">
    <property type="term" value="C:cytosol"/>
    <property type="evidence" value="ECO:0007669"/>
    <property type="project" value="TreeGrafter"/>
</dbReference>
<feature type="active site" evidence="9">
    <location>
        <position position="324"/>
    </location>
</feature>
<dbReference type="AlphaFoldDB" id="A0A432Y8D5"/>
<organism evidence="10 11">
    <name type="scientific">Idiomarina fontislapidosi</name>
    <dbReference type="NCBI Taxonomy" id="263723"/>
    <lineage>
        <taxon>Bacteria</taxon>
        <taxon>Pseudomonadati</taxon>
        <taxon>Pseudomonadota</taxon>
        <taxon>Gammaproteobacteria</taxon>
        <taxon>Alteromonadales</taxon>
        <taxon>Idiomarinaceae</taxon>
        <taxon>Idiomarina</taxon>
    </lineage>
</organism>
<keyword evidence="3 7" id="KW-0949">S-adenosyl-L-methionine</keyword>
<feature type="binding site" evidence="7 8">
    <location>
        <position position="190"/>
    </location>
    <ligand>
        <name>S-adenosyl-L-methionine</name>
        <dbReference type="ChEBI" id="CHEBI:59789"/>
    </ligand>
</feature>
<dbReference type="PROSITE" id="PS01231">
    <property type="entry name" value="TRMA_2"/>
    <property type="match status" value="1"/>
</dbReference>
<keyword evidence="11" id="KW-1185">Reference proteome</keyword>
<dbReference type="RefSeq" id="WP_110574679.1">
    <property type="nucleotide sequence ID" value="NZ_PIPV01000003.1"/>
</dbReference>
<comment type="catalytic activity">
    <reaction evidence="5 7">
        <text>uridine(341) in tmRNA + S-adenosyl-L-methionine = 5-methyluridine(341) in tmRNA + S-adenosyl-L-homocysteine + H(+)</text>
        <dbReference type="Rhea" id="RHEA:43612"/>
        <dbReference type="Rhea" id="RHEA-COMP:10630"/>
        <dbReference type="Rhea" id="RHEA-COMP:10631"/>
        <dbReference type="ChEBI" id="CHEBI:15378"/>
        <dbReference type="ChEBI" id="CHEBI:57856"/>
        <dbReference type="ChEBI" id="CHEBI:59789"/>
        <dbReference type="ChEBI" id="CHEBI:65315"/>
        <dbReference type="ChEBI" id="CHEBI:74447"/>
    </reaction>
</comment>
<sequence>MTYKTIDTAEYPAQFADKAKRLAALLSPYYKGELDLHESPRSHYRMRAEFRVWHEQDDLYYIMFNPETREKIRMDQFVPGSELINTLMTAVRDYVIDKPILRNKLFQVDFLTTTTNEAVISCLYHKQLDKEWEEAAEQMHKALSSLTAKLGLIGRARKQKHVIGTDEVIESLTLGQHSWKTVQTENAFTQPNAAINQQMITWAMHAVGTSSHDLLELYCGNGNFTLPLATQFEHVLATEISKRSVASAQTAAQMNKVDNVAFVRMSSEEFSEALKGDVEKRRLQDIDLTSYDFGTVLVDPPRAGLDDLTLNVVSEYQRILYISCNPETLIQNIEALSDKFDVTKAALFDQFPYTHHIEAGVLLERKAD</sequence>
<evidence type="ECO:0000256" key="2">
    <source>
        <dbReference type="ARBA" id="ARBA00022679"/>
    </source>
</evidence>
<evidence type="ECO:0000256" key="9">
    <source>
        <dbReference type="PROSITE-ProRule" id="PRU10015"/>
    </source>
</evidence>
<dbReference type="PANTHER" id="PTHR47790">
    <property type="entry name" value="TRNA/TMRNA (URACIL-C(5))-METHYLTRANSFERASE"/>
    <property type="match status" value="1"/>
</dbReference>
<comment type="caution">
    <text evidence="10">The sequence shown here is derived from an EMBL/GenBank/DDBJ whole genome shotgun (WGS) entry which is preliminary data.</text>
</comment>
<dbReference type="Gene3D" id="2.40.50.1070">
    <property type="match status" value="1"/>
</dbReference>
<dbReference type="OrthoDB" id="9804590at2"/>
<reference evidence="11" key="1">
    <citation type="journal article" date="2018" name="Front. Microbiol.">
        <title>Genome-Based Analysis Reveals the Taxonomy and Diversity of the Family Idiomarinaceae.</title>
        <authorList>
            <person name="Liu Y."/>
            <person name="Lai Q."/>
            <person name="Shao Z."/>
        </authorList>
    </citation>
    <scope>NUCLEOTIDE SEQUENCE [LARGE SCALE GENOMIC DNA]</scope>
    <source>
        <strain evidence="11">F23</strain>
    </source>
</reference>
<dbReference type="EC" id="2.1.1.35" evidence="7"/>
<dbReference type="PANTHER" id="PTHR47790:SF2">
    <property type="entry name" value="TRNA_TMRNA (URACIL-C(5))-METHYLTRANSFERASE"/>
    <property type="match status" value="1"/>
</dbReference>
<keyword evidence="4 7" id="KW-0819">tRNA processing</keyword>
<dbReference type="InterPro" id="IPR030390">
    <property type="entry name" value="MeTrfase_TrmA_AS"/>
</dbReference>
<dbReference type="GO" id="GO:0019843">
    <property type="term" value="F:rRNA binding"/>
    <property type="evidence" value="ECO:0007669"/>
    <property type="project" value="TreeGrafter"/>
</dbReference>
<evidence type="ECO:0000256" key="7">
    <source>
        <dbReference type="HAMAP-Rule" id="MF_01011"/>
    </source>
</evidence>
<evidence type="ECO:0000256" key="3">
    <source>
        <dbReference type="ARBA" id="ARBA00022691"/>
    </source>
</evidence>
<dbReference type="InterPro" id="IPR010280">
    <property type="entry name" value="U5_MeTrfase_fam"/>
</dbReference>
<evidence type="ECO:0000313" key="11">
    <source>
        <dbReference type="Proteomes" id="UP000287330"/>
    </source>
</evidence>
<dbReference type="EMBL" id="PIPV01000003">
    <property type="protein sequence ID" value="RUO57116.1"/>
    <property type="molecule type" value="Genomic_DNA"/>
</dbReference>
<dbReference type="CDD" id="cd02440">
    <property type="entry name" value="AdoMet_MTases"/>
    <property type="match status" value="1"/>
</dbReference>
<dbReference type="HAMAP" id="MF_01011">
    <property type="entry name" value="RNA_methyltr_TrmA"/>
    <property type="match status" value="1"/>
</dbReference>
<keyword evidence="1 7" id="KW-0489">Methyltransferase</keyword>
<keyword evidence="2 7" id="KW-0808">Transferase</keyword>
<accession>A0A432Y8D5</accession>
<evidence type="ECO:0000256" key="8">
    <source>
        <dbReference type="PROSITE-ProRule" id="PRU01024"/>
    </source>
</evidence>
<dbReference type="Proteomes" id="UP000287330">
    <property type="component" value="Unassembled WGS sequence"/>
</dbReference>
<feature type="active site" description="Nucleophile" evidence="7 8">
    <location>
        <position position="324"/>
    </location>
</feature>
<name>A0A432Y8D5_9GAMM</name>
<dbReference type="Gene3D" id="3.40.50.150">
    <property type="entry name" value="Vaccinia Virus protein VP39"/>
    <property type="match status" value="1"/>
</dbReference>
<dbReference type="FunFam" id="2.40.50.1070:FF:000001">
    <property type="entry name" value="tRNA/tmRNA (uracil-C(5))-methyltransferase"/>
    <property type="match status" value="1"/>
</dbReference>
<feature type="binding site" evidence="7">
    <location>
        <position position="223"/>
    </location>
    <ligand>
        <name>S-adenosyl-L-methionine</name>
        <dbReference type="ChEBI" id="CHEBI:59789"/>
    </ligand>
</feature>
<dbReference type="GO" id="GO:0030488">
    <property type="term" value="P:tRNA methylation"/>
    <property type="evidence" value="ECO:0007669"/>
    <property type="project" value="UniProtKB-UniRule"/>
</dbReference>
<comment type="function">
    <text evidence="7">Dual-specificity methyltransferase that catalyzes the formation of 5-methyluridine at position 54 (m5U54) in all tRNAs, and that of position 341 (m5U341) in tmRNA (transfer-mRNA).</text>
</comment>
<evidence type="ECO:0000256" key="5">
    <source>
        <dbReference type="ARBA" id="ARBA00051255"/>
    </source>
</evidence>
<evidence type="ECO:0000256" key="6">
    <source>
        <dbReference type="ARBA" id="ARBA00052788"/>
    </source>
</evidence>
<comment type="catalytic activity">
    <reaction evidence="6 7">
        <text>uridine(54) in tRNA + S-adenosyl-L-methionine = 5-methyluridine(54) in tRNA + S-adenosyl-L-homocysteine + H(+)</text>
        <dbReference type="Rhea" id="RHEA:42712"/>
        <dbReference type="Rhea" id="RHEA-COMP:10167"/>
        <dbReference type="Rhea" id="RHEA-COMP:10193"/>
        <dbReference type="ChEBI" id="CHEBI:15378"/>
        <dbReference type="ChEBI" id="CHEBI:57856"/>
        <dbReference type="ChEBI" id="CHEBI:59789"/>
        <dbReference type="ChEBI" id="CHEBI:65315"/>
        <dbReference type="ChEBI" id="CHEBI:74447"/>
        <dbReference type="EC" id="2.1.1.35"/>
    </reaction>
</comment>
<feature type="binding site" evidence="7 8">
    <location>
        <position position="239"/>
    </location>
    <ligand>
        <name>S-adenosyl-L-methionine</name>
        <dbReference type="ChEBI" id="CHEBI:59789"/>
    </ligand>
</feature>
<dbReference type="PROSITE" id="PS01230">
    <property type="entry name" value="TRMA_1"/>
    <property type="match status" value="1"/>
</dbReference>
<dbReference type="FunFam" id="3.40.50.150:FF:000012">
    <property type="entry name" value="tRNA/tmRNA (uracil-C(5))-methyltransferase"/>
    <property type="match status" value="1"/>
</dbReference>
<feature type="binding site" evidence="7 8">
    <location>
        <position position="299"/>
    </location>
    <ligand>
        <name>S-adenosyl-L-methionine</name>
        <dbReference type="ChEBI" id="CHEBI:59789"/>
    </ligand>
</feature>
<comment type="similarity">
    <text evidence="7">Belongs to the class I-like SAM-binding methyltransferase superfamily. RNA M5U methyltransferase family. TrmA subfamily.</text>
</comment>
<feature type="active site" description="Proton acceptor" evidence="7">
    <location>
        <position position="358"/>
    </location>
</feature>
<protein>
    <recommendedName>
        <fullName evidence="7">tRNA/tmRNA (uracil-C(5))-methyltransferase</fullName>
        <ecNumber evidence="7">2.1.1.35</ecNumber>
    </recommendedName>
    <alternativeName>
        <fullName evidence="7">tRNA (uracil(54)-C(5))-methyltransferase</fullName>
    </alternativeName>
    <alternativeName>
        <fullName evidence="7">tRNA(m5U54)-methyltransferase</fullName>
        <shortName evidence="7">RUMT</shortName>
    </alternativeName>
    <alternativeName>
        <fullName evidence="7">tmRNA (uracil(341)-C(5))-methyltransferase</fullName>
    </alternativeName>
</protein>
<dbReference type="InterPro" id="IPR029063">
    <property type="entry name" value="SAM-dependent_MTases_sf"/>
</dbReference>
<dbReference type="GO" id="GO:0000049">
    <property type="term" value="F:tRNA binding"/>
    <property type="evidence" value="ECO:0007669"/>
    <property type="project" value="TreeGrafter"/>
</dbReference>
<proteinExistence type="inferred from homology"/>
<dbReference type="PROSITE" id="PS51687">
    <property type="entry name" value="SAM_MT_RNA_M5U"/>
    <property type="match status" value="1"/>
</dbReference>
<dbReference type="InterPro" id="IPR011869">
    <property type="entry name" value="TrmA_MeTrfase"/>
</dbReference>
<evidence type="ECO:0000256" key="1">
    <source>
        <dbReference type="ARBA" id="ARBA00022603"/>
    </source>
</evidence>
<feature type="binding site" evidence="7 8">
    <location>
        <position position="218"/>
    </location>
    <ligand>
        <name>S-adenosyl-L-methionine</name>
        <dbReference type="ChEBI" id="CHEBI:59789"/>
    </ligand>
</feature>
<gene>
    <name evidence="7" type="primary">trmA</name>
    <name evidence="10" type="ORF">CWE25_05425</name>
</gene>
<dbReference type="GO" id="GO:0030697">
    <property type="term" value="F:tRNA (uracil(54)-C5)-methyltransferase activity, S-adenosyl methionine-dependent"/>
    <property type="evidence" value="ECO:0007669"/>
    <property type="project" value="UniProtKB-UniRule"/>
</dbReference>
<evidence type="ECO:0000256" key="4">
    <source>
        <dbReference type="ARBA" id="ARBA00022694"/>
    </source>
</evidence>
<dbReference type="SUPFAM" id="SSF53335">
    <property type="entry name" value="S-adenosyl-L-methionine-dependent methyltransferases"/>
    <property type="match status" value="1"/>
</dbReference>
<dbReference type="InterPro" id="IPR030391">
    <property type="entry name" value="MeTrfase_TrmA_CS"/>
</dbReference>